<sequence length="70" mass="7295">MRLPVHSVRPLPGDLPSPETQGFVQPGMPAGAGPSGDGPFPCLVVGSRRRPCPWGPGYPVAPGRRRPVTA</sequence>
<accession>B6IY87</accession>
<proteinExistence type="predicted"/>
<dbReference type="Proteomes" id="UP000001591">
    <property type="component" value="Chromosome"/>
</dbReference>
<gene>
    <name evidence="2" type="ordered locus">RC1_3918</name>
</gene>
<dbReference type="EMBL" id="CP000613">
    <property type="protein sequence ID" value="ACJ01261.1"/>
    <property type="molecule type" value="Genomic_DNA"/>
</dbReference>
<name>B6IY87_RHOCS</name>
<dbReference type="KEGG" id="rce:RC1_3918"/>
<evidence type="ECO:0000313" key="3">
    <source>
        <dbReference type="Proteomes" id="UP000001591"/>
    </source>
</evidence>
<keyword evidence="3" id="KW-1185">Reference proteome</keyword>
<dbReference type="HOGENOM" id="CLU_2755187_0_0_5"/>
<dbReference type="AlphaFoldDB" id="B6IY87"/>
<evidence type="ECO:0000313" key="2">
    <source>
        <dbReference type="EMBL" id="ACJ01261.1"/>
    </source>
</evidence>
<organism evidence="2 3">
    <name type="scientific">Rhodospirillum centenum (strain ATCC 51521 / SW)</name>
    <dbReference type="NCBI Taxonomy" id="414684"/>
    <lineage>
        <taxon>Bacteria</taxon>
        <taxon>Pseudomonadati</taxon>
        <taxon>Pseudomonadota</taxon>
        <taxon>Alphaproteobacteria</taxon>
        <taxon>Rhodospirillales</taxon>
        <taxon>Rhodospirillaceae</taxon>
        <taxon>Rhodospirillum</taxon>
    </lineage>
</organism>
<evidence type="ECO:0000256" key="1">
    <source>
        <dbReference type="SAM" id="MobiDB-lite"/>
    </source>
</evidence>
<protein>
    <submittedName>
        <fullName evidence="2">Uncharacterized protein</fullName>
    </submittedName>
</protein>
<feature type="region of interest" description="Disordered" evidence="1">
    <location>
        <begin position="1"/>
        <end position="42"/>
    </location>
</feature>
<reference evidence="2 3" key="1">
    <citation type="journal article" date="2010" name="BMC Genomics">
        <title>Metabolic flexibility revealed in the genome of the cyst-forming alpha-1 proteobacterium Rhodospirillum centenum.</title>
        <authorList>
            <person name="Lu Y.K."/>
            <person name="Marden J."/>
            <person name="Han M."/>
            <person name="Swingley W.D."/>
            <person name="Mastrian S.D."/>
            <person name="Chowdhury S.R."/>
            <person name="Hao J."/>
            <person name="Helmy T."/>
            <person name="Kim S."/>
            <person name="Kurdoglu A.A."/>
            <person name="Matthies H.J."/>
            <person name="Rollo D."/>
            <person name="Stothard P."/>
            <person name="Blankenship R.E."/>
            <person name="Bauer C.E."/>
            <person name="Touchman J.W."/>
        </authorList>
    </citation>
    <scope>NUCLEOTIDE SEQUENCE [LARGE SCALE GENOMIC DNA]</scope>
    <source>
        <strain evidence="3">ATCC 51521 / SW</strain>
    </source>
</reference>